<keyword evidence="8 17" id="KW-0436">Ligase</keyword>
<evidence type="ECO:0000256" key="13">
    <source>
        <dbReference type="ARBA" id="ARBA00022842"/>
    </source>
</evidence>
<dbReference type="FunFam" id="3.40.1190.10:FF:000009">
    <property type="entry name" value="Folylpolyglutamate synthase"/>
    <property type="match status" value="1"/>
</dbReference>
<dbReference type="PIRSF" id="PIRSF038895">
    <property type="entry name" value="FPGS"/>
    <property type="match status" value="1"/>
</dbReference>
<evidence type="ECO:0000256" key="2">
    <source>
        <dbReference type="ARBA" id="ARBA00004305"/>
    </source>
</evidence>
<reference evidence="20 21" key="1">
    <citation type="submission" date="2018-05" db="EMBL/GenBank/DDBJ databases">
        <title>Genome sequencing and assembly of the regulated plant pathogen Lachnellula willkommii and related sister species for the development of diagnostic species identification markers.</title>
        <authorList>
            <person name="Giroux E."/>
            <person name="Bilodeau G."/>
        </authorList>
    </citation>
    <scope>NUCLEOTIDE SEQUENCE [LARGE SCALE GENOMIC DNA]</scope>
    <source>
        <strain evidence="20 21">CBS 185.66</strain>
    </source>
</reference>
<dbReference type="InterPro" id="IPR018109">
    <property type="entry name" value="Folylpolyglutamate_synth_CS"/>
</dbReference>
<comment type="caution">
    <text evidence="20">The sequence shown here is derived from an EMBL/GenBank/DDBJ whole genome shotgun (WGS) entry which is preliminary data.</text>
</comment>
<dbReference type="SUPFAM" id="SSF53623">
    <property type="entry name" value="MurD-like peptide ligases, catalytic domain"/>
    <property type="match status" value="1"/>
</dbReference>
<evidence type="ECO:0000256" key="4">
    <source>
        <dbReference type="ARBA" id="ARBA00005150"/>
    </source>
</evidence>
<comment type="catalytic activity">
    <reaction evidence="16 17">
        <text>(6S)-5,6,7,8-tetrahydrofolyl-(gamma-L-Glu)(n) + L-glutamate + ATP = (6S)-5,6,7,8-tetrahydrofolyl-(gamma-L-Glu)(n+1) + ADP + phosphate + H(+)</text>
        <dbReference type="Rhea" id="RHEA:10580"/>
        <dbReference type="Rhea" id="RHEA-COMP:14738"/>
        <dbReference type="Rhea" id="RHEA-COMP:14740"/>
        <dbReference type="ChEBI" id="CHEBI:15378"/>
        <dbReference type="ChEBI" id="CHEBI:29985"/>
        <dbReference type="ChEBI" id="CHEBI:30616"/>
        <dbReference type="ChEBI" id="CHEBI:43474"/>
        <dbReference type="ChEBI" id="CHEBI:141005"/>
        <dbReference type="ChEBI" id="CHEBI:456216"/>
        <dbReference type="EC" id="6.3.2.17"/>
    </reaction>
</comment>
<dbReference type="InterPro" id="IPR036565">
    <property type="entry name" value="Mur-like_cat_sf"/>
</dbReference>
<keyword evidence="7 17" id="KW-0554">One-carbon metabolism</keyword>
<dbReference type="AlphaFoldDB" id="A0A8H8R704"/>
<dbReference type="GO" id="GO:0005524">
    <property type="term" value="F:ATP binding"/>
    <property type="evidence" value="ECO:0007669"/>
    <property type="project" value="UniProtKB-KW"/>
</dbReference>
<feature type="binding site" evidence="18">
    <location>
        <position position="312"/>
    </location>
    <ligand>
        <name>ATP</name>
        <dbReference type="ChEBI" id="CHEBI:30616"/>
    </ligand>
</feature>
<comment type="subcellular location">
    <subcellularLocation>
        <location evidence="3">Cytoplasm</location>
    </subcellularLocation>
    <subcellularLocation>
        <location evidence="1">Mitochondrion inner membrane</location>
    </subcellularLocation>
    <subcellularLocation>
        <location evidence="2">Mitochondrion matrix</location>
    </subcellularLocation>
</comment>
<protein>
    <recommendedName>
        <fullName evidence="17">Folylpolyglutamate synthase</fullName>
        <ecNumber evidence="17">6.3.2.17</ecNumber>
    </recommendedName>
    <alternativeName>
        <fullName evidence="17">Folylpoly-gamma-glutamate synthetase</fullName>
    </alternativeName>
    <alternativeName>
        <fullName evidence="17">Tetrahydrofolylpolyglutamate synthase</fullName>
    </alternativeName>
</protein>
<comment type="function">
    <text evidence="17">Catalyzes conversion of folates to polyglutamate derivatives allowing concentration of folate compounds in the cell and the intracellular retention of these cofactors, which are important substrates for most of the folate-dependent enzymes that are involved in one-carbon transfer reactions involved in purine, pyrimidine and amino acid synthesis.</text>
</comment>
<keyword evidence="11" id="KW-0999">Mitochondrion inner membrane</keyword>
<keyword evidence="14" id="KW-0496">Mitochondrion</keyword>
<evidence type="ECO:0000256" key="17">
    <source>
        <dbReference type="PIRNR" id="PIRNR038895"/>
    </source>
</evidence>
<evidence type="ECO:0000313" key="21">
    <source>
        <dbReference type="Proteomes" id="UP000431533"/>
    </source>
</evidence>
<dbReference type="GO" id="GO:0046872">
    <property type="term" value="F:metal ion binding"/>
    <property type="evidence" value="ECO:0007669"/>
    <property type="project" value="UniProtKB-KW"/>
</dbReference>
<keyword evidence="15" id="KW-0472">Membrane</keyword>
<dbReference type="PROSITE" id="PS01012">
    <property type="entry name" value="FOLYLPOLYGLU_SYNT_2"/>
    <property type="match status" value="1"/>
</dbReference>
<keyword evidence="6" id="KW-0963">Cytoplasm</keyword>
<feature type="binding site" evidence="18">
    <location>
        <position position="326"/>
    </location>
    <ligand>
        <name>ATP</name>
        <dbReference type="ChEBI" id="CHEBI:30616"/>
    </ligand>
</feature>
<feature type="binding site" evidence="19">
    <location>
        <position position="168"/>
    </location>
    <ligand>
        <name>Mg(2+)</name>
        <dbReference type="ChEBI" id="CHEBI:18420"/>
        <label>1</label>
    </ligand>
</feature>
<evidence type="ECO:0000256" key="19">
    <source>
        <dbReference type="PIRSR" id="PIRSR038895-2"/>
    </source>
</evidence>
<dbReference type="GeneID" id="41982359"/>
<dbReference type="NCBIfam" id="TIGR01499">
    <property type="entry name" value="folC"/>
    <property type="match status" value="1"/>
</dbReference>
<dbReference type="InterPro" id="IPR001645">
    <property type="entry name" value="Folylpolyglutamate_synth"/>
</dbReference>
<evidence type="ECO:0000256" key="18">
    <source>
        <dbReference type="PIRSR" id="PIRSR038895-1"/>
    </source>
</evidence>
<evidence type="ECO:0000256" key="7">
    <source>
        <dbReference type="ARBA" id="ARBA00022563"/>
    </source>
</evidence>
<dbReference type="GO" id="GO:0005743">
    <property type="term" value="C:mitochondrial inner membrane"/>
    <property type="evidence" value="ECO:0007669"/>
    <property type="project" value="UniProtKB-SubCell"/>
</dbReference>
<comment type="similarity">
    <text evidence="5 17">Belongs to the folylpolyglutamate synthase family.</text>
</comment>
<keyword evidence="13 19" id="KW-0460">Magnesium</keyword>
<keyword evidence="12 18" id="KW-0067">ATP-binding</keyword>
<feature type="binding site" evidence="19">
    <location>
        <position position="196"/>
    </location>
    <ligand>
        <name>Mg(2+)</name>
        <dbReference type="ChEBI" id="CHEBI:18420"/>
        <label>1</label>
    </ligand>
</feature>
<evidence type="ECO:0000256" key="16">
    <source>
        <dbReference type="ARBA" id="ARBA00047493"/>
    </source>
</evidence>
<name>A0A8H8R704_9HELO</name>
<dbReference type="Gene3D" id="3.90.190.20">
    <property type="entry name" value="Mur ligase, C-terminal domain"/>
    <property type="match status" value="1"/>
</dbReference>
<dbReference type="GO" id="GO:0005759">
    <property type="term" value="C:mitochondrial matrix"/>
    <property type="evidence" value="ECO:0007669"/>
    <property type="project" value="UniProtKB-SubCell"/>
</dbReference>
<sequence length="485" mass="53531">MAATIKTRTYDDAVGLLNSLQTPYHILKQRHDAGIRIDKTANEEMRRCLHHIGYSQQDLENLNIVHVAGTKGKGSTCAYVDSILSQYRKSRGVPKNVGLFTSPHLVAVRERIRIDSAPISAEVFAKYFFDVWDKLEAASEHKPVYFRYLTLMSYHVFLQEGVDAAVYEVGVGGEYDSTNIVDRPAVTGISTLGIDHTFSLGDTIESIAWHKAGIQKKDVPSFTVRQNSGALEVVESRAAERGVKSFTVLDLDSRLQGVRIRPDAEFQKSNASLAIALADTVLQKMDPSHVLPVDSLPKEYIDGLEQVVWRGRCETKVEGDITWYLDGAHTAESIMVAAKWFSQECSNKSGTRALIFNQQGDRKAIELLEGLHTAITNEGTVKFDHVIFCPAVLGGTSTKRDFDDKGRDSTDVSELTLQKAFAEKWKALDSSTSTTIQVLPTIEDAFRYVRKLKSGESGNEVSTLITGSVRLVGTALAALEDVEAL</sequence>
<dbReference type="EC" id="6.3.2.17" evidence="17"/>
<dbReference type="EMBL" id="QGMH01000026">
    <property type="protein sequence ID" value="TVY28761.1"/>
    <property type="molecule type" value="Genomic_DNA"/>
</dbReference>
<evidence type="ECO:0000256" key="1">
    <source>
        <dbReference type="ARBA" id="ARBA00004273"/>
    </source>
</evidence>
<dbReference type="Proteomes" id="UP000431533">
    <property type="component" value="Unassembled WGS sequence"/>
</dbReference>
<keyword evidence="9 19" id="KW-0479">Metal-binding</keyword>
<keyword evidence="10 18" id="KW-0547">Nucleotide-binding</keyword>
<comment type="pathway">
    <text evidence="4 17">Cofactor biosynthesis; tetrahydrofolylpolyglutamate biosynthesis.</text>
</comment>
<evidence type="ECO:0000256" key="9">
    <source>
        <dbReference type="ARBA" id="ARBA00022723"/>
    </source>
</evidence>
<evidence type="ECO:0000256" key="15">
    <source>
        <dbReference type="ARBA" id="ARBA00023136"/>
    </source>
</evidence>
<dbReference type="GO" id="GO:0005829">
    <property type="term" value="C:cytosol"/>
    <property type="evidence" value="ECO:0007669"/>
    <property type="project" value="TreeGrafter"/>
</dbReference>
<dbReference type="RefSeq" id="XP_031007549.1">
    <property type="nucleotide sequence ID" value="XM_031147138.1"/>
</dbReference>
<evidence type="ECO:0000256" key="8">
    <source>
        <dbReference type="ARBA" id="ARBA00022598"/>
    </source>
</evidence>
<evidence type="ECO:0000256" key="11">
    <source>
        <dbReference type="ARBA" id="ARBA00022792"/>
    </source>
</evidence>
<evidence type="ECO:0000256" key="10">
    <source>
        <dbReference type="ARBA" id="ARBA00022741"/>
    </source>
</evidence>
<dbReference type="PROSITE" id="PS01011">
    <property type="entry name" value="FOLYLPOLYGLU_SYNT_1"/>
    <property type="match status" value="1"/>
</dbReference>
<evidence type="ECO:0000256" key="14">
    <source>
        <dbReference type="ARBA" id="ARBA00023128"/>
    </source>
</evidence>
<evidence type="ECO:0000256" key="3">
    <source>
        <dbReference type="ARBA" id="ARBA00004496"/>
    </source>
</evidence>
<proteinExistence type="inferred from homology"/>
<comment type="cofactor">
    <cofactor evidence="17">
        <name>a monovalent cation</name>
        <dbReference type="ChEBI" id="CHEBI:60242"/>
    </cofactor>
    <text evidence="17">A monovalent cation.</text>
</comment>
<evidence type="ECO:0000256" key="12">
    <source>
        <dbReference type="ARBA" id="ARBA00022840"/>
    </source>
</evidence>
<dbReference type="UniPathway" id="UPA00850"/>
<dbReference type="GO" id="GO:0006730">
    <property type="term" value="P:one-carbon metabolic process"/>
    <property type="evidence" value="ECO:0007669"/>
    <property type="project" value="UniProtKB-KW"/>
</dbReference>
<dbReference type="InterPro" id="IPR023600">
    <property type="entry name" value="Folylpolyglutamate_synth_euk"/>
</dbReference>
<evidence type="ECO:0000313" key="20">
    <source>
        <dbReference type="EMBL" id="TVY28761.1"/>
    </source>
</evidence>
<dbReference type="OrthoDB" id="5212574at2759"/>
<dbReference type="GO" id="GO:0004326">
    <property type="term" value="F:tetrahydrofolylpolyglutamate synthase activity"/>
    <property type="evidence" value="ECO:0007669"/>
    <property type="project" value="UniProtKB-EC"/>
</dbReference>
<organism evidence="20 21">
    <name type="scientific">Lachnellula hyalina</name>
    <dbReference type="NCBI Taxonomy" id="1316788"/>
    <lineage>
        <taxon>Eukaryota</taxon>
        <taxon>Fungi</taxon>
        <taxon>Dikarya</taxon>
        <taxon>Ascomycota</taxon>
        <taxon>Pezizomycotina</taxon>
        <taxon>Leotiomycetes</taxon>
        <taxon>Helotiales</taxon>
        <taxon>Lachnaceae</taxon>
        <taxon>Lachnellula</taxon>
    </lineage>
</organism>
<dbReference type="Gene3D" id="3.40.1190.10">
    <property type="entry name" value="Mur-like, catalytic domain"/>
    <property type="match status" value="1"/>
</dbReference>
<feature type="binding site" evidence="19">
    <location>
        <position position="102"/>
    </location>
    <ligand>
        <name>Mg(2+)</name>
        <dbReference type="ChEBI" id="CHEBI:18420"/>
        <label>1</label>
    </ligand>
</feature>
<evidence type="ECO:0000256" key="6">
    <source>
        <dbReference type="ARBA" id="ARBA00022490"/>
    </source>
</evidence>
<dbReference type="SUPFAM" id="SSF53244">
    <property type="entry name" value="MurD-like peptide ligases, peptide-binding domain"/>
    <property type="match status" value="1"/>
</dbReference>
<dbReference type="InterPro" id="IPR036615">
    <property type="entry name" value="Mur_ligase_C_dom_sf"/>
</dbReference>
<evidence type="ECO:0000256" key="5">
    <source>
        <dbReference type="ARBA" id="ARBA00008276"/>
    </source>
</evidence>
<accession>A0A8H8R704</accession>
<dbReference type="PANTHER" id="PTHR11136">
    <property type="entry name" value="FOLYLPOLYGLUTAMATE SYNTHASE-RELATED"/>
    <property type="match status" value="1"/>
</dbReference>
<gene>
    <name evidence="20" type="primary">met-6_0</name>
    <name evidence="20" type="ORF">LHYA1_G002161</name>
</gene>
<keyword evidence="21" id="KW-1185">Reference proteome</keyword>
<dbReference type="PANTHER" id="PTHR11136:SF5">
    <property type="entry name" value="FOLYLPOLYGLUTAMATE SYNTHASE, MITOCHONDRIAL"/>
    <property type="match status" value="1"/>
</dbReference>